<evidence type="ECO:0000259" key="4">
    <source>
        <dbReference type="Pfam" id="PF02129"/>
    </source>
</evidence>
<feature type="region of interest" description="Disordered" evidence="2">
    <location>
        <begin position="30"/>
        <end position="49"/>
    </location>
</feature>
<protein>
    <recommendedName>
        <fullName evidence="4">Xaa-Pro dipeptidyl-peptidase-like domain-containing protein</fullName>
    </recommendedName>
</protein>
<dbReference type="Pfam" id="PF02129">
    <property type="entry name" value="Peptidase_S15"/>
    <property type="match status" value="1"/>
</dbReference>
<dbReference type="PANTHER" id="PTHR43037">
    <property type="entry name" value="UNNAMED PRODUCT-RELATED"/>
    <property type="match status" value="1"/>
</dbReference>
<dbReference type="RefSeq" id="WP_201850612.1">
    <property type="nucleotide sequence ID" value="NZ_JABBYC010000058.1"/>
</dbReference>
<dbReference type="PANTHER" id="PTHR43037:SF1">
    <property type="entry name" value="BLL1128 PROTEIN"/>
    <property type="match status" value="1"/>
</dbReference>
<keyword evidence="1 3" id="KW-0732">Signal</keyword>
<dbReference type="PROSITE" id="PS51257">
    <property type="entry name" value="PROKAR_LIPOPROTEIN"/>
    <property type="match status" value="1"/>
</dbReference>
<evidence type="ECO:0000313" key="5">
    <source>
        <dbReference type="EMBL" id="MBL0888485.1"/>
    </source>
</evidence>
<dbReference type="EMBL" id="JABBYC010000058">
    <property type="protein sequence ID" value="MBL0888485.1"/>
    <property type="molecule type" value="Genomic_DNA"/>
</dbReference>
<sequence length="278" mass="28212">MRPLRSTLAALLPVLAAGVLGLAGCSSTAGDGGATDASSRSAAGPDGESVTVELTGGEFDGRSYEVVVPAGVDEPFPVILALHPHGGNASQARAAFGLDGPAAAQGFATVYPSGPGESWNAGDCCGEAAEEDRDDVGFLEAVVDDLAGRFDVDTDRVYVTGFSNGAMMTYRLACESDVAAAIAPVSGVVVTDCPDPLPLPVLHIHGKADDVVPADGSEGSGGLVPRLSAARSAELLAGDQEHEVVLLDGIDHSWPDARRTDGAYDAPQEIVAFFAALP</sequence>
<gene>
    <name evidence="5" type="ORF">HGK34_19750</name>
</gene>
<evidence type="ECO:0000256" key="2">
    <source>
        <dbReference type="SAM" id="MobiDB-lite"/>
    </source>
</evidence>
<dbReference type="Proteomes" id="UP000675409">
    <property type="component" value="Unassembled WGS sequence"/>
</dbReference>
<feature type="signal peptide" evidence="3">
    <location>
        <begin position="1"/>
        <end position="29"/>
    </location>
</feature>
<dbReference type="SUPFAM" id="SSF53474">
    <property type="entry name" value="alpha/beta-Hydrolases"/>
    <property type="match status" value="1"/>
</dbReference>
<dbReference type="InterPro" id="IPR000383">
    <property type="entry name" value="Xaa-Pro-like_dom"/>
</dbReference>
<dbReference type="Gene3D" id="3.40.50.1820">
    <property type="entry name" value="alpha/beta hydrolase"/>
    <property type="match status" value="1"/>
</dbReference>
<comment type="caution">
    <text evidence="5">The sequence shown here is derived from an EMBL/GenBank/DDBJ whole genome shotgun (WGS) entry which is preliminary data.</text>
</comment>
<keyword evidence="6" id="KW-1185">Reference proteome</keyword>
<evidence type="ECO:0000256" key="1">
    <source>
        <dbReference type="ARBA" id="ARBA00022729"/>
    </source>
</evidence>
<proteinExistence type="predicted"/>
<evidence type="ECO:0000256" key="3">
    <source>
        <dbReference type="SAM" id="SignalP"/>
    </source>
</evidence>
<evidence type="ECO:0000313" key="6">
    <source>
        <dbReference type="Proteomes" id="UP000675409"/>
    </source>
</evidence>
<dbReference type="InterPro" id="IPR050955">
    <property type="entry name" value="Plant_Biomass_Hydrol_Est"/>
</dbReference>
<name>A0ABS1LQH3_9MICO</name>
<feature type="chain" id="PRO_5045048037" description="Xaa-Pro dipeptidyl-peptidase-like domain-containing protein" evidence="3">
    <location>
        <begin position="30"/>
        <end position="278"/>
    </location>
</feature>
<dbReference type="InterPro" id="IPR029058">
    <property type="entry name" value="AB_hydrolase_fold"/>
</dbReference>
<reference evidence="5 6" key="1">
    <citation type="journal article" date="2021" name="Arch. Microbiol.">
        <title>Myceligenerans indicum sp. nov., an actinobacterium isolated from mangrove sediment of Sundarbans, India.</title>
        <authorList>
            <person name="Asha K."/>
            <person name="Bhadury P."/>
        </authorList>
    </citation>
    <scope>NUCLEOTIDE SEQUENCE [LARGE SCALE GENOMIC DNA]</scope>
    <source>
        <strain evidence="5 6">I2</strain>
    </source>
</reference>
<accession>A0ABS1LQH3</accession>
<organism evidence="5 6">
    <name type="scientific">Myceligenerans indicum</name>
    <dbReference type="NCBI Taxonomy" id="2593663"/>
    <lineage>
        <taxon>Bacteria</taxon>
        <taxon>Bacillati</taxon>
        <taxon>Actinomycetota</taxon>
        <taxon>Actinomycetes</taxon>
        <taxon>Micrococcales</taxon>
        <taxon>Promicromonosporaceae</taxon>
        <taxon>Myceligenerans</taxon>
    </lineage>
</organism>
<feature type="domain" description="Xaa-Pro dipeptidyl-peptidase-like" evidence="4">
    <location>
        <begin position="65"/>
        <end position="188"/>
    </location>
</feature>